<dbReference type="InterPro" id="IPR001789">
    <property type="entry name" value="Sig_transdc_resp-reg_receiver"/>
</dbReference>
<dbReference type="PANTHER" id="PTHR45138">
    <property type="entry name" value="REGULATORY COMPONENTS OF SENSORY TRANSDUCTION SYSTEM"/>
    <property type="match status" value="1"/>
</dbReference>
<evidence type="ECO:0000256" key="2">
    <source>
        <dbReference type="ARBA" id="ARBA00034247"/>
    </source>
</evidence>
<protein>
    <recommendedName>
        <fullName evidence="1">diguanylate cyclase</fullName>
        <ecNumber evidence="1">2.7.7.65</ecNumber>
    </recommendedName>
</protein>
<dbReference type="InterPro" id="IPR050469">
    <property type="entry name" value="Diguanylate_Cyclase"/>
</dbReference>
<dbReference type="NCBIfam" id="TIGR00254">
    <property type="entry name" value="GGDEF"/>
    <property type="match status" value="1"/>
</dbReference>
<dbReference type="SUPFAM" id="SSF55073">
    <property type="entry name" value="Nucleotide cyclase"/>
    <property type="match status" value="1"/>
</dbReference>
<reference evidence="6" key="1">
    <citation type="submission" date="2020-04" db="EMBL/GenBank/DDBJ databases">
        <title>Deep metagenomics examines the oral microbiome during advanced dental caries in children, revealing novel taxa and co-occurrences with host molecules.</title>
        <authorList>
            <person name="Baker J.L."/>
            <person name="Morton J.T."/>
            <person name="Dinis M."/>
            <person name="Alvarez R."/>
            <person name="Tran N.C."/>
            <person name="Knight R."/>
            <person name="Edlund A."/>
        </authorList>
    </citation>
    <scope>NUCLEOTIDE SEQUENCE</scope>
    <source>
        <strain evidence="6">JCVI_32_bin.24</strain>
    </source>
</reference>
<dbReference type="GO" id="GO:1902201">
    <property type="term" value="P:negative regulation of bacterial-type flagellum-dependent cell motility"/>
    <property type="evidence" value="ECO:0007669"/>
    <property type="project" value="TreeGrafter"/>
</dbReference>
<dbReference type="InterPro" id="IPR011006">
    <property type="entry name" value="CheY-like_superfamily"/>
</dbReference>
<feature type="domain" description="Response regulatory" evidence="4">
    <location>
        <begin position="13"/>
        <end position="137"/>
    </location>
</feature>
<dbReference type="PANTHER" id="PTHR45138:SF9">
    <property type="entry name" value="DIGUANYLATE CYCLASE DGCM-RELATED"/>
    <property type="match status" value="1"/>
</dbReference>
<dbReference type="InterPro" id="IPR043128">
    <property type="entry name" value="Rev_trsase/Diguanyl_cyclase"/>
</dbReference>
<dbReference type="EMBL" id="JABZMI010000008">
    <property type="protein sequence ID" value="MBF1163651.1"/>
    <property type="molecule type" value="Genomic_DNA"/>
</dbReference>
<dbReference type="GO" id="GO:0052621">
    <property type="term" value="F:diguanylate cyclase activity"/>
    <property type="evidence" value="ECO:0007669"/>
    <property type="project" value="UniProtKB-EC"/>
</dbReference>
<feature type="domain" description="GGDEF" evidence="5">
    <location>
        <begin position="187"/>
        <end position="323"/>
    </location>
</feature>
<dbReference type="CDD" id="cd01949">
    <property type="entry name" value="GGDEF"/>
    <property type="match status" value="1"/>
</dbReference>
<feature type="modified residue" description="4-aspartylphosphate" evidence="3">
    <location>
        <position position="63"/>
    </location>
</feature>
<name>A0A930FY37_9RHOO</name>
<evidence type="ECO:0000259" key="5">
    <source>
        <dbReference type="PROSITE" id="PS50887"/>
    </source>
</evidence>
<dbReference type="PROSITE" id="PS50110">
    <property type="entry name" value="RESPONSE_REGULATORY"/>
    <property type="match status" value="1"/>
</dbReference>
<dbReference type="InterPro" id="IPR029787">
    <property type="entry name" value="Nucleotide_cyclase"/>
</dbReference>
<dbReference type="GO" id="GO:0043709">
    <property type="term" value="P:cell adhesion involved in single-species biofilm formation"/>
    <property type="evidence" value="ECO:0007669"/>
    <property type="project" value="TreeGrafter"/>
</dbReference>
<dbReference type="SMART" id="SM00448">
    <property type="entry name" value="REC"/>
    <property type="match status" value="1"/>
</dbReference>
<dbReference type="GO" id="GO:0005886">
    <property type="term" value="C:plasma membrane"/>
    <property type="evidence" value="ECO:0007669"/>
    <property type="project" value="TreeGrafter"/>
</dbReference>
<dbReference type="EC" id="2.7.7.65" evidence="1"/>
<dbReference type="Pfam" id="PF00072">
    <property type="entry name" value="Response_reg"/>
    <property type="match status" value="1"/>
</dbReference>
<comment type="caution">
    <text evidence="6">The sequence shown here is derived from an EMBL/GenBank/DDBJ whole genome shotgun (WGS) entry which is preliminary data.</text>
</comment>
<evidence type="ECO:0000256" key="1">
    <source>
        <dbReference type="ARBA" id="ARBA00012528"/>
    </source>
</evidence>
<accession>A0A930FY37</accession>
<dbReference type="Pfam" id="PF00990">
    <property type="entry name" value="GGDEF"/>
    <property type="match status" value="1"/>
</dbReference>
<evidence type="ECO:0000313" key="6">
    <source>
        <dbReference type="EMBL" id="MBF1163651.1"/>
    </source>
</evidence>
<dbReference type="PROSITE" id="PS50887">
    <property type="entry name" value="GGDEF"/>
    <property type="match status" value="1"/>
</dbReference>
<comment type="catalytic activity">
    <reaction evidence="2">
        <text>2 GTP = 3',3'-c-di-GMP + 2 diphosphate</text>
        <dbReference type="Rhea" id="RHEA:24898"/>
        <dbReference type="ChEBI" id="CHEBI:33019"/>
        <dbReference type="ChEBI" id="CHEBI:37565"/>
        <dbReference type="ChEBI" id="CHEBI:58805"/>
        <dbReference type="EC" id="2.7.7.65"/>
    </reaction>
</comment>
<dbReference type="Gene3D" id="3.40.50.2300">
    <property type="match status" value="1"/>
</dbReference>
<proteinExistence type="predicted"/>
<dbReference type="GO" id="GO:0000160">
    <property type="term" value="P:phosphorelay signal transduction system"/>
    <property type="evidence" value="ECO:0007669"/>
    <property type="project" value="InterPro"/>
</dbReference>
<dbReference type="SUPFAM" id="SSF52172">
    <property type="entry name" value="CheY-like"/>
    <property type="match status" value="1"/>
</dbReference>
<dbReference type="InterPro" id="IPR000160">
    <property type="entry name" value="GGDEF_dom"/>
</dbReference>
<dbReference type="AlphaFoldDB" id="A0A930FY37"/>
<evidence type="ECO:0000259" key="4">
    <source>
        <dbReference type="PROSITE" id="PS50110"/>
    </source>
</evidence>
<organism evidence="6 7">
    <name type="scientific">Dechloromonas agitata</name>
    <dbReference type="NCBI Taxonomy" id="73030"/>
    <lineage>
        <taxon>Bacteria</taxon>
        <taxon>Pseudomonadati</taxon>
        <taxon>Pseudomonadota</taxon>
        <taxon>Betaproteobacteria</taxon>
        <taxon>Rhodocyclales</taxon>
        <taxon>Azonexaceae</taxon>
        <taxon>Dechloromonas</taxon>
    </lineage>
</organism>
<dbReference type="SMART" id="SM00267">
    <property type="entry name" value="GGDEF"/>
    <property type="match status" value="1"/>
</dbReference>
<sequence length="326" mass="35385">MSDRLPAHLRLATVLVIDPSPTNRAQICDCLKQLPDVRVIAAGEAGEALEVIRSTSPNMILLDSTQKDIDGISLTRAIRHLEQSGISADFAPWTPIVFLSSVADEDVLAQGILAGGDDFISKPVSEVVLLAKVRAMLRIAARQREICHVHRQLKEIATLDSLTGIPNRRYFDDTLATEWKRCLRTETPLSIVLSDVDFFKQFNDIYGHQAGDTCLKAVAGTLSESLFRVEDSVARYGGEEFVAILPGTDAEGALAVAERMRQSALELCTPHASGIDGRLSCSFGVASARPGPHLAPQQLLRFADAGLYAAKRAGRNRVSLSRETLA</sequence>
<evidence type="ECO:0000256" key="3">
    <source>
        <dbReference type="PROSITE-ProRule" id="PRU00169"/>
    </source>
</evidence>
<gene>
    <name evidence="6" type="ORF">HXL68_01290</name>
</gene>
<keyword evidence="3" id="KW-0597">Phosphoprotein</keyword>
<dbReference type="CDD" id="cd00156">
    <property type="entry name" value="REC"/>
    <property type="match status" value="1"/>
</dbReference>
<dbReference type="Gene3D" id="3.30.70.270">
    <property type="match status" value="1"/>
</dbReference>
<dbReference type="Proteomes" id="UP000718593">
    <property type="component" value="Unassembled WGS sequence"/>
</dbReference>
<evidence type="ECO:0000313" key="7">
    <source>
        <dbReference type="Proteomes" id="UP000718593"/>
    </source>
</evidence>
<dbReference type="FunFam" id="3.30.70.270:FF:000001">
    <property type="entry name" value="Diguanylate cyclase domain protein"/>
    <property type="match status" value="1"/>
</dbReference>